<accession>A0ABT1C4I9</accession>
<evidence type="ECO:0000256" key="2">
    <source>
        <dbReference type="ARBA" id="ARBA00022475"/>
    </source>
</evidence>
<dbReference type="Pfam" id="PF01810">
    <property type="entry name" value="LysE"/>
    <property type="match status" value="1"/>
</dbReference>
<feature type="transmembrane region" description="Helical" evidence="6">
    <location>
        <begin position="86"/>
        <end position="110"/>
    </location>
</feature>
<feature type="transmembrane region" description="Helical" evidence="6">
    <location>
        <begin position="122"/>
        <end position="149"/>
    </location>
</feature>
<evidence type="ECO:0000256" key="4">
    <source>
        <dbReference type="ARBA" id="ARBA00022989"/>
    </source>
</evidence>
<gene>
    <name evidence="7" type="ORF">NGM99_07185</name>
</gene>
<feature type="transmembrane region" description="Helical" evidence="6">
    <location>
        <begin position="52"/>
        <end position="74"/>
    </location>
</feature>
<evidence type="ECO:0000256" key="6">
    <source>
        <dbReference type="SAM" id="Phobius"/>
    </source>
</evidence>
<dbReference type="InterPro" id="IPR001123">
    <property type="entry name" value="LeuE-type"/>
</dbReference>
<feature type="transmembrane region" description="Helical" evidence="6">
    <location>
        <begin position="161"/>
        <end position="180"/>
    </location>
</feature>
<keyword evidence="2" id="KW-1003">Cell membrane</keyword>
<evidence type="ECO:0000256" key="3">
    <source>
        <dbReference type="ARBA" id="ARBA00022692"/>
    </source>
</evidence>
<dbReference type="RefSeq" id="WP_252817504.1">
    <property type="nucleotide sequence ID" value="NZ_JAMXQS010000003.1"/>
</dbReference>
<evidence type="ECO:0000256" key="1">
    <source>
        <dbReference type="ARBA" id="ARBA00004651"/>
    </source>
</evidence>
<sequence length="219" mass="22480">MISLALPVALPAAADLPLLGGFALSYAALAVTPGANFLVVSQISLQASRRHALMTALGVAVGAAVTASVALSGAELITPWVRLVSVMQLVFAALLARIGITALVKAWAAYHHMPSRAVPPPLTCFLLGFSTALMNPLTLLFFLGLALAPAGTTRPFAPLEGAAVVLCVALLWFGFVAVSFSRETVHRAYLRARPVVDGAAGLAILAIAVHLALKAVAAA</sequence>
<evidence type="ECO:0000256" key="5">
    <source>
        <dbReference type="ARBA" id="ARBA00023136"/>
    </source>
</evidence>
<feature type="transmembrane region" description="Helical" evidence="6">
    <location>
        <begin position="192"/>
        <end position="213"/>
    </location>
</feature>
<name>A0ABT1C4I9_9HYPH</name>
<keyword evidence="4 6" id="KW-1133">Transmembrane helix</keyword>
<dbReference type="PANTHER" id="PTHR30086:SF17">
    <property type="entry name" value="LYSE FAMILY TRANSLOCATOR"/>
    <property type="match status" value="1"/>
</dbReference>
<proteinExistence type="predicted"/>
<keyword evidence="3 6" id="KW-0812">Transmembrane</keyword>
<evidence type="ECO:0000313" key="7">
    <source>
        <dbReference type="EMBL" id="MCO6049573.1"/>
    </source>
</evidence>
<organism evidence="7 8">
    <name type="scientific">Mesorhizobium liriopis</name>
    <dbReference type="NCBI Taxonomy" id="2953882"/>
    <lineage>
        <taxon>Bacteria</taxon>
        <taxon>Pseudomonadati</taxon>
        <taxon>Pseudomonadota</taxon>
        <taxon>Alphaproteobacteria</taxon>
        <taxon>Hyphomicrobiales</taxon>
        <taxon>Phyllobacteriaceae</taxon>
        <taxon>Mesorhizobium</taxon>
    </lineage>
</organism>
<evidence type="ECO:0000313" key="8">
    <source>
        <dbReference type="Proteomes" id="UP001205906"/>
    </source>
</evidence>
<keyword evidence="5 6" id="KW-0472">Membrane</keyword>
<comment type="subcellular location">
    <subcellularLocation>
        <location evidence="1">Cell membrane</location>
        <topology evidence="1">Multi-pass membrane protein</topology>
    </subcellularLocation>
</comment>
<protein>
    <submittedName>
        <fullName evidence="7">LysE family translocator</fullName>
    </submittedName>
</protein>
<dbReference type="Proteomes" id="UP001205906">
    <property type="component" value="Unassembled WGS sequence"/>
</dbReference>
<reference evidence="7 8" key="1">
    <citation type="submission" date="2022-06" db="EMBL/GenBank/DDBJ databases">
        <title>Mesorhizobium sp. strain RP14 Genome sequencing and assembly.</title>
        <authorList>
            <person name="Kim I."/>
        </authorList>
    </citation>
    <scope>NUCLEOTIDE SEQUENCE [LARGE SCALE GENOMIC DNA]</scope>
    <source>
        <strain evidence="8">RP14(2022)</strain>
    </source>
</reference>
<dbReference type="EMBL" id="JAMXQS010000003">
    <property type="protein sequence ID" value="MCO6049573.1"/>
    <property type="molecule type" value="Genomic_DNA"/>
</dbReference>
<dbReference type="PANTHER" id="PTHR30086">
    <property type="entry name" value="ARGININE EXPORTER PROTEIN ARGO"/>
    <property type="match status" value="1"/>
</dbReference>
<comment type="caution">
    <text evidence="7">The sequence shown here is derived from an EMBL/GenBank/DDBJ whole genome shotgun (WGS) entry which is preliminary data.</text>
</comment>
<keyword evidence="8" id="KW-1185">Reference proteome</keyword>
<feature type="transmembrane region" description="Helical" evidence="6">
    <location>
        <begin position="24"/>
        <end position="45"/>
    </location>
</feature>